<name>A0A6A3KWK5_9STRA</name>
<evidence type="ECO:0000313" key="3">
    <source>
        <dbReference type="EMBL" id="KAE9117263.1"/>
    </source>
</evidence>
<evidence type="ECO:0000313" key="9">
    <source>
        <dbReference type="EMBL" id="KAE9314533.1"/>
    </source>
</evidence>
<evidence type="ECO:0000313" key="1">
    <source>
        <dbReference type="EMBL" id="KAE8940243.1"/>
    </source>
</evidence>
<accession>A0A6A3KWK5</accession>
<evidence type="ECO:0000313" key="10">
    <source>
        <dbReference type="EMBL" id="KAE9346043.1"/>
    </source>
</evidence>
<evidence type="ECO:0000313" key="13">
    <source>
        <dbReference type="Proteomes" id="UP000437068"/>
    </source>
</evidence>
<evidence type="ECO:0000313" key="5">
    <source>
        <dbReference type="EMBL" id="KAE9146657.1"/>
    </source>
</evidence>
<sequence length="51" mass="5203">MTGGALSLVGGPHWGPGRRRVLTTTTLLLGPAAAGCNRTNVPCLPYSTNVP</sequence>
<evidence type="ECO:0000313" key="15">
    <source>
        <dbReference type="Proteomes" id="UP000440732"/>
    </source>
</evidence>
<evidence type="ECO:0000313" key="18">
    <source>
        <dbReference type="Proteomes" id="UP000476176"/>
    </source>
</evidence>
<dbReference type="EMBL" id="QXFW01000453">
    <property type="protein sequence ID" value="KAE9011752.1"/>
    <property type="molecule type" value="Genomic_DNA"/>
</dbReference>
<dbReference type="Proteomes" id="UP000488956">
    <property type="component" value="Unassembled WGS sequence"/>
</dbReference>
<protein>
    <submittedName>
        <fullName evidence="2">Uncharacterized protein</fullName>
    </submittedName>
</protein>
<dbReference type="Proteomes" id="UP000441208">
    <property type="component" value="Unassembled WGS sequence"/>
</dbReference>
<evidence type="ECO:0000313" key="4">
    <source>
        <dbReference type="EMBL" id="KAE9117471.1"/>
    </source>
</evidence>
<dbReference type="Proteomes" id="UP000429523">
    <property type="component" value="Unassembled WGS sequence"/>
</dbReference>
<dbReference type="EMBL" id="QXFY01000382">
    <property type="protein sequence ID" value="KAE9346043.1"/>
    <property type="molecule type" value="Genomic_DNA"/>
</dbReference>
<evidence type="ECO:0000313" key="19">
    <source>
        <dbReference type="Proteomes" id="UP000486351"/>
    </source>
</evidence>
<evidence type="ECO:0000313" key="11">
    <source>
        <dbReference type="Proteomes" id="UP000429523"/>
    </source>
</evidence>
<dbReference type="EMBL" id="QXGD01000431">
    <property type="protein sequence ID" value="KAE9239884.1"/>
    <property type="molecule type" value="Genomic_DNA"/>
</dbReference>
<dbReference type="Proteomes" id="UP000440732">
    <property type="component" value="Unassembled WGS sequence"/>
</dbReference>
<comment type="caution">
    <text evidence="2">The sequence shown here is derived from an EMBL/GenBank/DDBJ whole genome shotgun (WGS) entry which is preliminary data.</text>
</comment>
<dbReference type="Proteomes" id="UP000437068">
    <property type="component" value="Unassembled WGS sequence"/>
</dbReference>
<evidence type="ECO:0000313" key="12">
    <source>
        <dbReference type="Proteomes" id="UP000433483"/>
    </source>
</evidence>
<dbReference type="Proteomes" id="UP000433483">
    <property type="component" value="Unassembled WGS sequence"/>
</dbReference>
<evidence type="ECO:0000313" key="7">
    <source>
        <dbReference type="EMBL" id="KAE9239542.1"/>
    </source>
</evidence>
<keyword evidence="12" id="KW-1185">Reference proteome</keyword>
<dbReference type="EMBL" id="QXGB01000067">
    <property type="protein sequence ID" value="KAE9233096.1"/>
    <property type="molecule type" value="Genomic_DNA"/>
</dbReference>
<evidence type="ECO:0000313" key="14">
    <source>
        <dbReference type="Proteomes" id="UP000440367"/>
    </source>
</evidence>
<dbReference type="AlphaFoldDB" id="A0A6A3KWK5"/>
<proteinExistence type="predicted"/>
<dbReference type="EMBL" id="QXFX01000392">
    <property type="protein sequence ID" value="KAE9117471.1"/>
    <property type="molecule type" value="Genomic_DNA"/>
</dbReference>
<dbReference type="Proteomes" id="UP000440367">
    <property type="component" value="Unassembled WGS sequence"/>
</dbReference>
<evidence type="ECO:0000313" key="20">
    <source>
        <dbReference type="Proteomes" id="UP000488956"/>
    </source>
</evidence>
<dbReference type="Proteomes" id="UP000460718">
    <property type="component" value="Unassembled WGS sequence"/>
</dbReference>
<dbReference type="EMBL" id="QXGE01000368">
    <property type="protein sequence ID" value="KAE9314533.1"/>
    <property type="molecule type" value="Genomic_DNA"/>
</dbReference>
<dbReference type="Proteomes" id="UP000476176">
    <property type="component" value="Unassembled WGS sequence"/>
</dbReference>
<dbReference type="EMBL" id="QXGC01000354">
    <property type="protein sequence ID" value="KAE9239542.1"/>
    <property type="molecule type" value="Genomic_DNA"/>
</dbReference>
<dbReference type="EMBL" id="QXGA01000393">
    <property type="protein sequence ID" value="KAE9146657.1"/>
    <property type="molecule type" value="Genomic_DNA"/>
</dbReference>
<evidence type="ECO:0000313" key="2">
    <source>
        <dbReference type="EMBL" id="KAE9011752.1"/>
    </source>
</evidence>
<dbReference type="EMBL" id="QXGF01000437">
    <property type="protein sequence ID" value="KAE8940243.1"/>
    <property type="molecule type" value="Genomic_DNA"/>
</dbReference>
<reference evidence="17 18" key="1">
    <citation type="submission" date="2018-09" db="EMBL/GenBank/DDBJ databases">
        <title>Genomic investigation of the strawberry pathogen Phytophthora fragariae indicates pathogenicity is determined by transcriptional variation in three key races.</title>
        <authorList>
            <person name="Adams T.M."/>
            <person name="Armitage A.D."/>
            <person name="Sobczyk M.K."/>
            <person name="Bates H.J."/>
            <person name="Dunwell J.M."/>
            <person name="Nellist C.F."/>
            <person name="Harrison R.J."/>
        </authorList>
    </citation>
    <scope>NUCLEOTIDE SEQUENCE [LARGE SCALE GENOMIC DNA]</scope>
    <source>
        <strain evidence="9 13">A4</strain>
        <strain evidence="8 14">BC-1</strain>
        <strain evidence="7 18">BC-23</strain>
        <strain evidence="6 12">NOV-27</strain>
        <strain evidence="5 15">NOV-5</strain>
        <strain evidence="3 16">NOV-71</strain>
        <strain evidence="10 19">NOV-77</strain>
        <strain evidence="1 11">NOV-9</strain>
        <strain evidence="4 20">ONT-3</strain>
        <strain evidence="2 17">SCRP245</strain>
    </source>
</reference>
<evidence type="ECO:0000313" key="17">
    <source>
        <dbReference type="Proteomes" id="UP000460718"/>
    </source>
</evidence>
<evidence type="ECO:0000313" key="6">
    <source>
        <dbReference type="EMBL" id="KAE9233096.1"/>
    </source>
</evidence>
<dbReference type="EMBL" id="QXFZ01000417">
    <property type="protein sequence ID" value="KAE9117263.1"/>
    <property type="molecule type" value="Genomic_DNA"/>
</dbReference>
<evidence type="ECO:0000313" key="8">
    <source>
        <dbReference type="EMBL" id="KAE9239884.1"/>
    </source>
</evidence>
<dbReference type="Proteomes" id="UP000486351">
    <property type="component" value="Unassembled WGS sequence"/>
</dbReference>
<organism evidence="2 17">
    <name type="scientific">Phytophthora fragariae</name>
    <dbReference type="NCBI Taxonomy" id="53985"/>
    <lineage>
        <taxon>Eukaryota</taxon>
        <taxon>Sar</taxon>
        <taxon>Stramenopiles</taxon>
        <taxon>Oomycota</taxon>
        <taxon>Peronosporomycetes</taxon>
        <taxon>Peronosporales</taxon>
        <taxon>Peronosporaceae</taxon>
        <taxon>Phytophthora</taxon>
    </lineage>
</organism>
<gene>
    <name evidence="9" type="ORF">PF001_g8215</name>
    <name evidence="8" type="ORF">PF002_g10049</name>
    <name evidence="7" type="ORF">PF004_g7903</name>
    <name evidence="6" type="ORF">PF005_g2470</name>
    <name evidence="5" type="ORF">PF006_g8590</name>
    <name evidence="3" type="ORF">PF007_g9347</name>
    <name evidence="10" type="ORF">PF008_g8479</name>
    <name evidence="1" type="ORF">PF009_g9940</name>
    <name evidence="4" type="ORF">PF010_g8590</name>
    <name evidence="2" type="ORF">PF011_g9229</name>
</gene>
<evidence type="ECO:0000313" key="16">
    <source>
        <dbReference type="Proteomes" id="UP000441208"/>
    </source>
</evidence>